<reference evidence="2 3" key="1">
    <citation type="submission" date="2018-08" db="EMBL/GenBank/DDBJ databases">
        <title>Genomic Encyclopedia of Type Strains, Phase IV (KMG-IV): sequencing the most valuable type-strain genomes for metagenomic binning, comparative biology and taxonomic classification.</title>
        <authorList>
            <person name="Goeker M."/>
        </authorList>
    </citation>
    <scope>NUCLEOTIDE SEQUENCE [LARGE SCALE GENOMIC DNA]</scope>
    <source>
        <strain evidence="2 3">DSM 17274</strain>
    </source>
</reference>
<feature type="transmembrane region" description="Helical" evidence="1">
    <location>
        <begin position="7"/>
        <end position="26"/>
    </location>
</feature>
<protein>
    <submittedName>
        <fullName evidence="2">Uncharacterized protein</fullName>
    </submittedName>
</protein>
<evidence type="ECO:0000313" key="3">
    <source>
        <dbReference type="Proteomes" id="UP000257076"/>
    </source>
</evidence>
<keyword evidence="1" id="KW-0812">Transmembrane</keyword>
<dbReference type="AlphaFoldDB" id="A0A3E0B363"/>
<dbReference type="EMBL" id="QUMW01000001">
    <property type="protein sequence ID" value="REG26380.1"/>
    <property type="molecule type" value="Genomic_DNA"/>
</dbReference>
<sequence>MSFSNIFFKILSFIIGLAVFGFYIYVINHFTNGDVLEFPYLILTIYFSFCMILFPFIALTENKVINKLKFLSNKTMYIVMFALAPIIFFKTRKNPDSTES</sequence>
<accession>A0A3E0B363</accession>
<keyword evidence="1" id="KW-1133">Transmembrane helix</keyword>
<organism evidence="2 3">
    <name type="scientific">Jeotgalicoccus halotolerans</name>
    <dbReference type="NCBI Taxonomy" id="157227"/>
    <lineage>
        <taxon>Bacteria</taxon>
        <taxon>Bacillati</taxon>
        <taxon>Bacillota</taxon>
        <taxon>Bacilli</taxon>
        <taxon>Bacillales</taxon>
        <taxon>Staphylococcaceae</taxon>
        <taxon>Jeotgalicoccus</taxon>
    </lineage>
</organism>
<keyword evidence="1" id="KW-0472">Membrane</keyword>
<dbReference type="Proteomes" id="UP000257076">
    <property type="component" value="Unassembled WGS sequence"/>
</dbReference>
<name>A0A3E0B363_9STAP</name>
<comment type="caution">
    <text evidence="2">The sequence shown here is derived from an EMBL/GenBank/DDBJ whole genome shotgun (WGS) entry which is preliminary data.</text>
</comment>
<evidence type="ECO:0000256" key="1">
    <source>
        <dbReference type="SAM" id="Phobius"/>
    </source>
</evidence>
<keyword evidence="3" id="KW-1185">Reference proteome</keyword>
<gene>
    <name evidence="2" type="ORF">DFR63_0022</name>
</gene>
<proteinExistence type="predicted"/>
<evidence type="ECO:0000313" key="2">
    <source>
        <dbReference type="EMBL" id="REG26380.1"/>
    </source>
</evidence>
<feature type="transmembrane region" description="Helical" evidence="1">
    <location>
        <begin position="71"/>
        <end position="89"/>
    </location>
</feature>
<feature type="transmembrane region" description="Helical" evidence="1">
    <location>
        <begin position="38"/>
        <end position="59"/>
    </location>
</feature>